<evidence type="ECO:0000256" key="2">
    <source>
        <dbReference type="ARBA" id="ARBA00004141"/>
    </source>
</evidence>
<evidence type="ECO:0000256" key="19">
    <source>
        <dbReference type="SAM" id="Phobius"/>
    </source>
</evidence>
<reference evidence="20" key="1">
    <citation type="submission" date="2013-04" db="EMBL/GenBank/DDBJ databases">
        <title>Cloning and characterization of lycopene cyclases from Rhodosporidium diobovatum.</title>
        <authorList>
            <person name="Guo J.W."/>
        </authorList>
    </citation>
    <scope>NUCLEOTIDE SEQUENCE</scope>
</reference>
<evidence type="ECO:0000256" key="8">
    <source>
        <dbReference type="ARBA" id="ARBA00012396"/>
    </source>
</evidence>
<dbReference type="GO" id="GO:0016020">
    <property type="term" value="C:membrane"/>
    <property type="evidence" value="ECO:0007669"/>
    <property type="project" value="UniProtKB-SubCell"/>
</dbReference>
<evidence type="ECO:0000256" key="16">
    <source>
        <dbReference type="ARBA" id="ARBA00023268"/>
    </source>
</evidence>
<evidence type="ECO:0000256" key="10">
    <source>
        <dbReference type="ARBA" id="ARBA00022679"/>
    </source>
</evidence>
<organism evidence="20">
    <name type="scientific">Rhodotorula diobovata</name>
    <dbReference type="NCBI Taxonomy" id="5288"/>
    <lineage>
        <taxon>Eukaryota</taxon>
        <taxon>Fungi</taxon>
        <taxon>Dikarya</taxon>
        <taxon>Basidiomycota</taxon>
        <taxon>Pucciniomycotina</taxon>
        <taxon>Microbotryomycetes</taxon>
        <taxon>Sporidiobolales</taxon>
        <taxon>Sporidiobolaceae</taxon>
        <taxon>Rhodotorula</taxon>
    </lineage>
</organism>
<dbReference type="EMBL" id="SOZI01000053">
    <property type="protein sequence ID" value="TNY20971.1"/>
    <property type="molecule type" value="Genomic_DNA"/>
</dbReference>
<gene>
    <name evidence="20" type="primary">crtYB</name>
    <name evidence="21" type="ORF">DMC30DRAFT_224847</name>
</gene>
<comment type="subcellular location">
    <subcellularLocation>
        <location evidence="2">Membrane</location>
        <topology evidence="2">Multi-pass membrane protein</topology>
    </subcellularLocation>
</comment>
<evidence type="ECO:0000256" key="9">
    <source>
        <dbReference type="ARBA" id="ARBA00018909"/>
    </source>
</evidence>
<comment type="catalytic activity">
    <reaction evidence="1">
        <text>2 (2E,6E,10E)-geranylgeranyl diphosphate = 15-cis-phytoene + 2 diphosphate</text>
        <dbReference type="Rhea" id="RHEA:34475"/>
        <dbReference type="ChEBI" id="CHEBI:27787"/>
        <dbReference type="ChEBI" id="CHEBI:33019"/>
        <dbReference type="ChEBI" id="CHEBI:58756"/>
        <dbReference type="EC" id="2.5.1.32"/>
    </reaction>
</comment>
<accession>T1SGQ2</accession>
<evidence type="ECO:0000256" key="15">
    <source>
        <dbReference type="ARBA" id="ARBA00023235"/>
    </source>
</evidence>
<keyword evidence="13 19" id="KW-1133">Transmembrane helix</keyword>
<dbReference type="InterPro" id="IPR019845">
    <property type="entry name" value="Squalene/phytoene_synthase_CS"/>
</dbReference>
<evidence type="ECO:0000313" key="20">
    <source>
        <dbReference type="EMBL" id="AGT42003.1"/>
    </source>
</evidence>
<comment type="catalytic activity">
    <reaction evidence="18">
        <text>all-trans-lycopene = gamma-carotene</text>
        <dbReference type="Rhea" id="RHEA:32219"/>
        <dbReference type="ChEBI" id="CHEBI:15948"/>
        <dbReference type="ChEBI" id="CHEBI:27740"/>
        <dbReference type="EC" id="5.5.1.19"/>
    </reaction>
</comment>
<dbReference type="PANTHER" id="PTHR31480">
    <property type="entry name" value="BIFUNCTIONAL LYCOPENE CYCLASE/PHYTOENE SYNTHASE"/>
    <property type="match status" value="1"/>
</dbReference>
<dbReference type="InterPro" id="IPR002060">
    <property type="entry name" value="Squ/phyt_synthse"/>
</dbReference>
<dbReference type="STRING" id="5288.T1SGQ2"/>
<evidence type="ECO:0000256" key="18">
    <source>
        <dbReference type="ARBA" id="ARBA00029335"/>
    </source>
</evidence>
<dbReference type="UniPathway" id="UPA00799">
    <property type="reaction ID" value="UER00773"/>
</dbReference>
<keyword evidence="11 19" id="KW-0812">Transmembrane</keyword>
<comment type="similarity">
    <text evidence="5">In the N-terminal section; belongs to the lycopene beta-cyclase family.</text>
</comment>
<keyword evidence="16" id="KW-0511">Multifunctional enzyme</keyword>
<feature type="transmembrane region" description="Helical" evidence="19">
    <location>
        <begin position="143"/>
        <end position="163"/>
    </location>
</feature>
<keyword evidence="22" id="KW-1185">Reference proteome</keyword>
<sequence>MGGYDYWLVHARWTIPPSVALWLVFRKLRTWRDVYKTCFLITIAVTATIPWDSYLIRNRIWSYPDSSVVGPTLFAIPYEEVFFFFVQTYLTSTLYAVLTRPIVHPVLLPRTPSEGRAVRWTGTALLCGVFALAWAKLEEGGEGTYLALIVGWVAPFLTLLWWVASTHIIAMPRSTLLLAIFAPTFFLWELDARALQRGTWVIEKGTKLGWDFRGLEIEEAVFFLLTNVMIVFGMAACDHCLAVHDLRSYDKGTSSVFPPLHDFGPILINSPDAKQAQRIDDLRAAIEILSVHSKSFSTASMVFDGRLRLDLLALYAWCRVCDDLVDNASSVAAAEANIRMISSCLDLLYPPSTSTPTSHPVRISNEAIAAALPGLSEPERGSFRLLALLPITRPPLDELLDGFRTDLSFLAFAGEKAAGGKPSGGSTSIPSELPIKTDEDLLVYANNVASSVADLCVQLVWAHCATSVPEPEQRAILSAAREMGQALQLVNIARDVPADLEIHRIYLPGRGLDVPVADLSPDRRELLRRAREMAAHSRGAIERLPREARGGIRAACDVYLSIGGAVDKALDEGRVLERARVAKGTRAWKAWTAL</sequence>
<dbReference type="SFLD" id="SFLDS00005">
    <property type="entry name" value="Isoprenoid_Synthase_Type_I"/>
    <property type="match status" value="1"/>
</dbReference>
<keyword evidence="12" id="KW-0125">Carotenoid biosynthesis</keyword>
<keyword evidence="14 19" id="KW-0472">Membrane</keyword>
<proteinExistence type="inferred from homology"/>
<dbReference type="Proteomes" id="UP000311382">
    <property type="component" value="Unassembled WGS sequence"/>
</dbReference>
<comment type="catalytic activity">
    <reaction evidence="17">
        <text>gamma-carotene = all-trans-beta-carotene</text>
        <dbReference type="Rhea" id="RHEA:32239"/>
        <dbReference type="ChEBI" id="CHEBI:17579"/>
        <dbReference type="ChEBI" id="CHEBI:27740"/>
        <dbReference type="EC" id="5.5.1.19"/>
    </reaction>
</comment>
<dbReference type="OrthoDB" id="6600518at2759"/>
<dbReference type="GO" id="GO:0016872">
    <property type="term" value="F:intramolecular lyase activity"/>
    <property type="evidence" value="ECO:0007669"/>
    <property type="project" value="InterPro"/>
</dbReference>
<dbReference type="PROSITE" id="PS01045">
    <property type="entry name" value="SQUALEN_PHYTOEN_SYN_2"/>
    <property type="match status" value="1"/>
</dbReference>
<protein>
    <recommendedName>
        <fullName evidence="9">Bifunctional lycopene cyclase/phytoene synthase</fullName>
        <ecNumber evidence="8">2.5.1.32</ecNumber>
        <ecNumber evidence="7">5.5.1.19</ecNumber>
    </recommendedName>
</protein>
<dbReference type="Gene3D" id="1.10.600.10">
    <property type="entry name" value="Farnesyl Diphosphate Synthase"/>
    <property type="match status" value="1"/>
</dbReference>
<evidence type="ECO:0000256" key="14">
    <source>
        <dbReference type="ARBA" id="ARBA00023136"/>
    </source>
</evidence>
<comment type="pathway">
    <text evidence="3">Carotenoid biosynthesis; beta-carotene biosynthesis.</text>
</comment>
<evidence type="ECO:0000313" key="22">
    <source>
        <dbReference type="Proteomes" id="UP000311382"/>
    </source>
</evidence>
<dbReference type="UniPathway" id="UPA00802"/>
<dbReference type="GO" id="GO:0016117">
    <property type="term" value="P:carotenoid biosynthetic process"/>
    <property type="evidence" value="ECO:0007669"/>
    <property type="project" value="UniProtKB-KW"/>
</dbReference>
<evidence type="ECO:0000256" key="3">
    <source>
        <dbReference type="ARBA" id="ARBA00005089"/>
    </source>
</evidence>
<evidence type="ECO:0000256" key="6">
    <source>
        <dbReference type="ARBA" id="ARBA00008406"/>
    </source>
</evidence>
<dbReference type="SFLD" id="SFLDG01018">
    <property type="entry name" value="Squalene/Phytoene_Synthase_Lik"/>
    <property type="match status" value="1"/>
</dbReference>
<reference evidence="21 22" key="2">
    <citation type="submission" date="2019-03" db="EMBL/GenBank/DDBJ databases">
        <title>Rhodosporidium diobovatum UCD-FST 08-225 genome sequencing, assembly, and annotation.</title>
        <authorList>
            <person name="Fakankun I.U."/>
            <person name="Fristensky B."/>
            <person name="Levin D.B."/>
        </authorList>
    </citation>
    <scope>NUCLEOTIDE SEQUENCE [LARGE SCALE GENOMIC DNA]</scope>
    <source>
        <strain evidence="21 22">UCD-FST 08-225</strain>
    </source>
</reference>
<evidence type="ECO:0000256" key="17">
    <source>
        <dbReference type="ARBA" id="ARBA00029313"/>
    </source>
</evidence>
<comment type="pathway">
    <text evidence="4">Carotenoid biosynthesis; phytoene biosynthesis; all-trans-phytoene from geranylgeranyl diphosphate: step 1/1.</text>
</comment>
<dbReference type="InterPro" id="IPR008949">
    <property type="entry name" value="Isoprenoid_synthase_dom_sf"/>
</dbReference>
<evidence type="ECO:0000256" key="1">
    <source>
        <dbReference type="ARBA" id="ARBA00001805"/>
    </source>
</evidence>
<dbReference type="GO" id="GO:0016765">
    <property type="term" value="F:transferase activity, transferring alkyl or aryl (other than methyl) groups"/>
    <property type="evidence" value="ECO:0007669"/>
    <property type="project" value="InterPro"/>
</dbReference>
<comment type="similarity">
    <text evidence="6">In the C-terminal section; belongs to the phytoene/squalene synthase family.</text>
</comment>
<keyword evidence="15" id="KW-0413">Isomerase</keyword>
<evidence type="ECO:0000256" key="12">
    <source>
        <dbReference type="ARBA" id="ARBA00022746"/>
    </source>
</evidence>
<keyword evidence="10" id="KW-0808">Transferase</keyword>
<dbReference type="EC" id="2.5.1.32" evidence="8"/>
<evidence type="ECO:0000313" key="21">
    <source>
        <dbReference type="EMBL" id="TNY20971.1"/>
    </source>
</evidence>
<dbReference type="Pfam" id="PF00494">
    <property type="entry name" value="SQS_PSY"/>
    <property type="match status" value="1"/>
</dbReference>
<evidence type="ECO:0000256" key="7">
    <source>
        <dbReference type="ARBA" id="ARBA00012242"/>
    </source>
</evidence>
<dbReference type="GO" id="GO:0045436">
    <property type="term" value="F:lycopene beta cyclase activity"/>
    <property type="evidence" value="ECO:0007669"/>
    <property type="project" value="UniProtKB-ARBA"/>
</dbReference>
<dbReference type="BRENDA" id="5.5.1.19">
    <property type="organism ID" value="13743"/>
</dbReference>
<dbReference type="SUPFAM" id="SSF48576">
    <property type="entry name" value="Terpenoid synthases"/>
    <property type="match status" value="1"/>
</dbReference>
<name>T1SGQ2_9BASI</name>
<evidence type="ECO:0000256" key="13">
    <source>
        <dbReference type="ARBA" id="ARBA00022989"/>
    </source>
</evidence>
<dbReference type="InterPro" id="IPR017825">
    <property type="entry name" value="Lycopene_cyclase_dom"/>
</dbReference>
<evidence type="ECO:0000256" key="11">
    <source>
        <dbReference type="ARBA" id="ARBA00022692"/>
    </source>
</evidence>
<dbReference type="EMBL" id="KC968978">
    <property type="protein sequence ID" value="AGT42003.1"/>
    <property type="molecule type" value="Genomic_DNA"/>
</dbReference>
<evidence type="ECO:0000256" key="4">
    <source>
        <dbReference type="ARBA" id="ARBA00005172"/>
    </source>
</evidence>
<dbReference type="AlphaFoldDB" id="T1SGQ2"/>
<evidence type="ECO:0000256" key="5">
    <source>
        <dbReference type="ARBA" id="ARBA00008247"/>
    </source>
</evidence>
<dbReference type="NCBIfam" id="TIGR03462">
    <property type="entry name" value="CarR_dom_SF"/>
    <property type="match status" value="2"/>
</dbReference>
<feature type="transmembrane region" description="Helical" evidence="19">
    <location>
        <begin position="37"/>
        <end position="56"/>
    </location>
</feature>
<dbReference type="EC" id="5.5.1.19" evidence="7"/>
<feature type="transmembrane region" description="Helical" evidence="19">
    <location>
        <begin position="170"/>
        <end position="188"/>
    </location>
</feature>
<feature type="transmembrane region" description="Helical" evidence="19">
    <location>
        <begin position="118"/>
        <end position="137"/>
    </location>
</feature>
<feature type="transmembrane region" description="Helical" evidence="19">
    <location>
        <begin position="81"/>
        <end position="98"/>
    </location>
</feature>